<accession>A0ABM7PJK7</accession>
<protein>
    <submittedName>
        <fullName evidence="1">Uncharacterized protein</fullName>
    </submittedName>
</protein>
<reference evidence="1 2" key="1">
    <citation type="submission" date="2021-02" db="EMBL/GenBank/DDBJ databases">
        <title>Complete genome of Desulfoluna sp. strain ASN36.</title>
        <authorList>
            <person name="Takahashi A."/>
            <person name="Kojima H."/>
            <person name="Fukui M."/>
        </authorList>
    </citation>
    <scope>NUCLEOTIDE SEQUENCE [LARGE SCALE GENOMIC DNA]</scope>
    <source>
        <strain evidence="1 2">ASN36</strain>
    </source>
</reference>
<dbReference type="Proteomes" id="UP001320148">
    <property type="component" value="Chromosome"/>
</dbReference>
<keyword evidence="2" id="KW-1185">Reference proteome</keyword>
<organism evidence="1 2">
    <name type="scientific">Desulfoluna limicola</name>
    <dbReference type="NCBI Taxonomy" id="2810562"/>
    <lineage>
        <taxon>Bacteria</taxon>
        <taxon>Pseudomonadati</taxon>
        <taxon>Thermodesulfobacteriota</taxon>
        <taxon>Desulfobacteria</taxon>
        <taxon>Desulfobacterales</taxon>
        <taxon>Desulfolunaceae</taxon>
        <taxon>Desulfoluna</taxon>
    </lineage>
</organism>
<evidence type="ECO:0000313" key="1">
    <source>
        <dbReference type="EMBL" id="BCS97434.1"/>
    </source>
</evidence>
<dbReference type="EMBL" id="AP024488">
    <property type="protein sequence ID" value="BCS97434.1"/>
    <property type="molecule type" value="Genomic_DNA"/>
</dbReference>
<proteinExistence type="predicted"/>
<sequence length="60" mass="6755">MKQKQGHHEGREVYGEGTVGAWLGLCSMSRCASCYTLLTGHAIVAKVKFWYYNMVNNESL</sequence>
<name>A0ABM7PJK7_9BACT</name>
<gene>
    <name evidence="1" type="ORF">DSLASN_30660</name>
</gene>
<evidence type="ECO:0000313" key="2">
    <source>
        <dbReference type="Proteomes" id="UP001320148"/>
    </source>
</evidence>